<name>A0A244ETU8_PSESX</name>
<dbReference type="AlphaFoldDB" id="A0A244ETU8"/>
<proteinExistence type="predicted"/>
<gene>
    <name evidence="1" type="ORF">BW686_07995</name>
</gene>
<dbReference type="Pfam" id="PF06980">
    <property type="entry name" value="DUF1302"/>
    <property type="match status" value="1"/>
</dbReference>
<dbReference type="EMBL" id="MTSA01000005">
    <property type="protein sequence ID" value="OUM07955.1"/>
    <property type="molecule type" value="Genomic_DNA"/>
</dbReference>
<reference evidence="1 2" key="1">
    <citation type="submission" date="2017-01" db="EMBL/GenBank/DDBJ databases">
        <authorList>
            <person name="Mah S.A."/>
            <person name="Swanson W.J."/>
            <person name="Moy G.W."/>
            <person name="Vacquier V.D."/>
        </authorList>
    </citation>
    <scope>NUCLEOTIDE SEQUENCE [LARGE SCALE GENOMIC DNA]</scope>
    <source>
        <strain evidence="1">PDD-32b-74</strain>
    </source>
</reference>
<evidence type="ECO:0008006" key="3">
    <source>
        <dbReference type="Google" id="ProtNLM"/>
    </source>
</evidence>
<dbReference type="OrthoDB" id="7052179at2"/>
<sequence>MLNRRCADTCIAFASRLPRLTTTVAVAIGVASGSQVNAFEIETDNPDLRLRWDNTVKYNAGWRLKEADDKLTSSVNQDDADRNFNKGLISNRLNLLSEFDARYKNLGARVSAAGWYDTVYQESNDNDSPFTANQRSVASDAFTDDTRRLHGGKAEILDAFVFGQGRIGEIPSSFRLGRHTVLWGESLFFGANGIAGGQAPVDVIKATSVPSTPFKELIRPVNQFSGQLQLRSNLSLAAYYQFEWEENLIPAVGSYFSTSDVVGDGGERLIAGGPIGPNQQRLAFFRGDDQKARNSGQYGLSLRFSPEDWDTDFGLYVIRYHAKDPMVYTRPFATGPNPLTGQLGEYQLVYGEAIRAFGASFSTAIGDANVAGEVSVRRNTPLVSVAQANPSGAGDNSGNPLYAVGNSLHAQLSTLYSFSRNDIWDSANLAAEVAWHRRTSITKNPQALDPNSERDAWGLRMTFTQNFFQVYPGLDLSVPLGIGYNPKGKSSVITKFNNGVGDKGGDITVGVQGDYLQTWKVGVSYTRYIGGADNFLDAGNANTFGQPLKDRDFVALTAQRSF</sequence>
<dbReference type="Proteomes" id="UP000195128">
    <property type="component" value="Unassembled WGS sequence"/>
</dbReference>
<evidence type="ECO:0000313" key="2">
    <source>
        <dbReference type="Proteomes" id="UP000195128"/>
    </source>
</evidence>
<evidence type="ECO:0000313" key="1">
    <source>
        <dbReference type="EMBL" id="OUM07955.1"/>
    </source>
</evidence>
<organism evidence="1 2">
    <name type="scientific">Pseudomonas syringae</name>
    <dbReference type="NCBI Taxonomy" id="317"/>
    <lineage>
        <taxon>Bacteria</taxon>
        <taxon>Pseudomonadati</taxon>
        <taxon>Pseudomonadota</taxon>
        <taxon>Gammaproteobacteria</taxon>
        <taxon>Pseudomonadales</taxon>
        <taxon>Pseudomonadaceae</taxon>
        <taxon>Pseudomonas</taxon>
    </lineage>
</organism>
<comment type="caution">
    <text evidence="1">The sequence shown here is derived from an EMBL/GenBank/DDBJ whole genome shotgun (WGS) entry which is preliminary data.</text>
</comment>
<dbReference type="InterPro" id="IPR010727">
    <property type="entry name" value="DUF1302"/>
</dbReference>
<accession>A0A244ETU8</accession>
<protein>
    <recommendedName>
        <fullName evidence="3">DUF1302 domain-containing protein</fullName>
    </recommendedName>
</protein>
<dbReference type="RefSeq" id="WP_084915793.1">
    <property type="nucleotide sequence ID" value="NZ_JAHZNS010000022.1"/>
</dbReference>